<keyword evidence="3" id="KW-1185">Reference proteome</keyword>
<dbReference type="AlphaFoldDB" id="A0AAU9JIB7"/>
<dbReference type="PANTHER" id="PTHR24348">
    <property type="entry name" value="SERINE/THREONINE-PROTEIN KINASE UNC-51-RELATED"/>
    <property type="match status" value="1"/>
</dbReference>
<dbReference type="SMART" id="SM00220">
    <property type="entry name" value="S_TKc"/>
    <property type="match status" value="1"/>
</dbReference>
<feature type="domain" description="Protein kinase" evidence="1">
    <location>
        <begin position="201"/>
        <end position="501"/>
    </location>
</feature>
<dbReference type="InterPro" id="IPR011009">
    <property type="entry name" value="Kinase-like_dom_sf"/>
</dbReference>
<proteinExistence type="predicted"/>
<organism evidence="2 3">
    <name type="scientific">Blepharisma stoltei</name>
    <dbReference type="NCBI Taxonomy" id="1481888"/>
    <lineage>
        <taxon>Eukaryota</taxon>
        <taxon>Sar</taxon>
        <taxon>Alveolata</taxon>
        <taxon>Ciliophora</taxon>
        <taxon>Postciliodesmatophora</taxon>
        <taxon>Heterotrichea</taxon>
        <taxon>Heterotrichida</taxon>
        <taxon>Blepharismidae</taxon>
        <taxon>Blepharisma</taxon>
    </lineage>
</organism>
<dbReference type="InterPro" id="IPR045269">
    <property type="entry name" value="Atg1-like"/>
</dbReference>
<dbReference type="GO" id="GO:0004674">
    <property type="term" value="F:protein serine/threonine kinase activity"/>
    <property type="evidence" value="ECO:0007669"/>
    <property type="project" value="InterPro"/>
</dbReference>
<name>A0AAU9JIB7_9CILI</name>
<reference evidence="2" key="1">
    <citation type="submission" date="2021-09" db="EMBL/GenBank/DDBJ databases">
        <authorList>
            <consortium name="AG Swart"/>
            <person name="Singh M."/>
            <person name="Singh A."/>
            <person name="Seah K."/>
            <person name="Emmerich C."/>
        </authorList>
    </citation>
    <scope>NUCLEOTIDE SEQUENCE</scope>
    <source>
        <strain evidence="2">ATCC30299</strain>
    </source>
</reference>
<dbReference type="InterPro" id="IPR008271">
    <property type="entry name" value="Ser/Thr_kinase_AS"/>
</dbReference>
<dbReference type="GO" id="GO:0005524">
    <property type="term" value="F:ATP binding"/>
    <property type="evidence" value="ECO:0007669"/>
    <property type="project" value="InterPro"/>
</dbReference>
<gene>
    <name evidence="2" type="ORF">BSTOLATCC_MIC36011</name>
</gene>
<dbReference type="CDD" id="cd00180">
    <property type="entry name" value="PKc"/>
    <property type="match status" value="1"/>
</dbReference>
<evidence type="ECO:0000313" key="2">
    <source>
        <dbReference type="EMBL" id="CAG9324214.1"/>
    </source>
</evidence>
<dbReference type="EMBL" id="CAJZBQ010000036">
    <property type="protein sequence ID" value="CAG9324214.1"/>
    <property type="molecule type" value="Genomic_DNA"/>
</dbReference>
<dbReference type="Gene3D" id="1.10.510.10">
    <property type="entry name" value="Transferase(Phosphotransferase) domain 1"/>
    <property type="match status" value="1"/>
</dbReference>
<dbReference type="PANTHER" id="PTHR24348:SF68">
    <property type="entry name" value="SERINE_THREONINE-PROTEIN KINASE ATG1C"/>
    <property type="match status" value="1"/>
</dbReference>
<accession>A0AAU9JIB7</accession>
<evidence type="ECO:0000313" key="3">
    <source>
        <dbReference type="Proteomes" id="UP001162131"/>
    </source>
</evidence>
<protein>
    <recommendedName>
        <fullName evidence="1">Protein kinase domain-containing protein</fullName>
    </recommendedName>
</protein>
<dbReference type="PROSITE" id="PS50011">
    <property type="entry name" value="PROTEIN_KINASE_DOM"/>
    <property type="match status" value="1"/>
</dbReference>
<dbReference type="InterPro" id="IPR000719">
    <property type="entry name" value="Prot_kinase_dom"/>
</dbReference>
<dbReference type="Gene3D" id="3.30.200.20">
    <property type="entry name" value="Phosphorylase Kinase, domain 1"/>
    <property type="match status" value="1"/>
</dbReference>
<dbReference type="Pfam" id="PF00069">
    <property type="entry name" value="Pkinase"/>
    <property type="match status" value="1"/>
</dbReference>
<dbReference type="Proteomes" id="UP001162131">
    <property type="component" value="Unassembled WGS sequence"/>
</dbReference>
<evidence type="ECO:0000259" key="1">
    <source>
        <dbReference type="PROSITE" id="PS50011"/>
    </source>
</evidence>
<dbReference type="GO" id="GO:0005737">
    <property type="term" value="C:cytoplasm"/>
    <property type="evidence" value="ECO:0007669"/>
    <property type="project" value="TreeGrafter"/>
</dbReference>
<comment type="caution">
    <text evidence="2">The sequence shown here is derived from an EMBL/GenBank/DDBJ whole genome shotgun (WGS) entry which is preliminary data.</text>
</comment>
<sequence length="505" mass="59206">MGDLYQTLSELLSENPAFRDIPDISKSQGKSYDSLSKKISEYLKNFCQLIRNNGDPDAINQLFRSLTIPILACTDIQVLLELFESLRENPDAFIEKFYIKSRCYVLINTIPKETNFESYLMSSVNYILKMRQNEFDTRGTEMIFANYCLKYMEENLNNKTSHKLAKKIEDIIDPMDFRRFKKLKEDLANSNINKELNRQDFRFLEEIYSNNKGNFSIKVHKGMWRNPRNEEVEVAIKVYKFSSKTEKNERYTKMIETESDILQKINAYDNKHYDNHFVKYYGYVKIDEEPFAEYWVVMELYEETLIEYARKNVPSDKKVLEFAKQLLEGLAILHEKNIAHLDIKPQNIFVQKRKGKREGEEEISLKIADFNISLDLGKNQGRLYPVQGTPGFMAPELEEAYERSKASNDPLKKAIIYDPKKADMFSLGLTLGQCLRGKGIGNGFSWDTSQRELSDFINRYKKSKLGAVLEYTLKREPNQRLDADRIIRKLNGEEDEEEKKIELEE</sequence>
<dbReference type="GO" id="GO:0010506">
    <property type="term" value="P:regulation of autophagy"/>
    <property type="evidence" value="ECO:0007669"/>
    <property type="project" value="InterPro"/>
</dbReference>
<dbReference type="PROSITE" id="PS00108">
    <property type="entry name" value="PROTEIN_KINASE_ST"/>
    <property type="match status" value="1"/>
</dbReference>
<dbReference type="SUPFAM" id="SSF56112">
    <property type="entry name" value="Protein kinase-like (PK-like)"/>
    <property type="match status" value="1"/>
</dbReference>